<dbReference type="STRING" id="1306947.J120_04455"/>
<dbReference type="EMBL" id="ARQD01000004">
    <property type="protein sequence ID" value="KIX84961.1"/>
    <property type="molecule type" value="Genomic_DNA"/>
</dbReference>
<evidence type="ECO:0000313" key="2">
    <source>
        <dbReference type="Proteomes" id="UP000032214"/>
    </source>
</evidence>
<gene>
    <name evidence="1" type="ORF">J120_04455</name>
</gene>
<organism evidence="1 2">
    <name type="scientific">candidate division TM6 bacterium JCVI TM6SC1</name>
    <dbReference type="NCBI Taxonomy" id="1306947"/>
    <lineage>
        <taxon>Bacteria</taxon>
        <taxon>Candidatus Babelota</taxon>
        <taxon>Vermiphilus</taxon>
    </lineage>
</organism>
<comment type="caution">
    <text evidence="1">The sequence shown here is derived from an EMBL/GenBank/DDBJ whole genome shotgun (WGS) entry which is preliminary data.</text>
</comment>
<dbReference type="AlphaFoldDB" id="A0A0D2JDB6"/>
<keyword evidence="2" id="KW-1185">Reference proteome</keyword>
<proteinExistence type="predicted"/>
<name>A0A0D2JDB6_9BACT</name>
<evidence type="ECO:0000313" key="1">
    <source>
        <dbReference type="EMBL" id="KIX84961.1"/>
    </source>
</evidence>
<dbReference type="Proteomes" id="UP000032214">
    <property type="component" value="Unassembled WGS sequence"/>
</dbReference>
<protein>
    <submittedName>
        <fullName evidence="1">Uncharacterized protein</fullName>
    </submittedName>
</protein>
<sequence length="237" mass="27603">MSINRLTYSIVLLLVMYHNTAYSADSSMLRAVLPKVIFYEVKTCSLASMMVYTTNLSKRIYNWCYQNNDSHNLVEDYKKRLEAVQVLTDFLFNVIEQAVTSRQEKIELNSIKEPVWNKEYDQIINYPENFGAHTKSQKDSLSSFARHIKQTYLNIYCDARKDCTTESRRYISIKLVAAIFQGYIKMCILDKNILNLNISEKMKKELLYYAHVNHPIIMGDYAQALIDKAFPGALPYL</sequence>
<accession>A0A0D2JDB6</accession>
<reference evidence="1 2" key="1">
    <citation type="journal article" date="2013" name="Proc. Natl. Acad. Sci. U.S.A.">
        <title>Candidate phylum TM6 genome recovered from a hospital sink biofilm provides genomic insights into this uncultivated phylum.</title>
        <authorList>
            <person name="McLean J.S."/>
            <person name="Lombardo M.J."/>
            <person name="Badger J.H."/>
            <person name="Edlund A."/>
            <person name="Novotny M."/>
            <person name="Yee-Greenbaum J."/>
            <person name="Vyahhi N."/>
            <person name="Hall A.P."/>
            <person name="Yang Y."/>
            <person name="Dupont C.L."/>
            <person name="Ziegler M.G."/>
            <person name="Chitsaz H."/>
            <person name="Allen A.E."/>
            <person name="Yooseph S."/>
            <person name="Tesler G."/>
            <person name="Pevzner P.A."/>
            <person name="Friedman R.M."/>
            <person name="Nealson K.H."/>
            <person name="Venter J.C."/>
            <person name="Lasken R.S."/>
        </authorList>
    </citation>
    <scope>NUCLEOTIDE SEQUENCE [LARGE SCALE GENOMIC DNA]</scope>
    <source>
        <strain evidence="1 2">TM6SC1</strain>
    </source>
</reference>